<dbReference type="InterPro" id="IPR015943">
    <property type="entry name" value="WD40/YVTN_repeat-like_dom_sf"/>
</dbReference>
<name>A0A7W9W7I4_ARMRO</name>
<dbReference type="SUPFAM" id="SSF50998">
    <property type="entry name" value="Quinoprotein alcohol dehydrogenase-like"/>
    <property type="match status" value="2"/>
</dbReference>
<gene>
    <name evidence="4" type="ORF">HNQ39_002911</name>
</gene>
<evidence type="ECO:0000256" key="2">
    <source>
        <dbReference type="ARBA" id="ARBA00022737"/>
    </source>
</evidence>
<feature type="repeat" description="WD" evidence="3">
    <location>
        <begin position="150"/>
        <end position="191"/>
    </location>
</feature>
<dbReference type="PROSITE" id="PS50294">
    <property type="entry name" value="WD_REPEATS_REGION"/>
    <property type="match status" value="1"/>
</dbReference>
<organism evidence="4 5">
    <name type="scientific">Armatimonas rosea</name>
    <dbReference type="NCBI Taxonomy" id="685828"/>
    <lineage>
        <taxon>Bacteria</taxon>
        <taxon>Bacillati</taxon>
        <taxon>Armatimonadota</taxon>
        <taxon>Armatimonadia</taxon>
        <taxon>Armatimonadales</taxon>
        <taxon>Armatimonadaceae</taxon>
        <taxon>Armatimonas</taxon>
    </lineage>
</organism>
<dbReference type="SMART" id="SM00320">
    <property type="entry name" value="WD40"/>
    <property type="match status" value="4"/>
</dbReference>
<dbReference type="PANTHER" id="PTHR19848">
    <property type="entry name" value="WD40 REPEAT PROTEIN"/>
    <property type="match status" value="1"/>
</dbReference>
<dbReference type="Proteomes" id="UP000520814">
    <property type="component" value="Unassembled WGS sequence"/>
</dbReference>
<comment type="caution">
    <text evidence="4">The sequence shown here is derived from an EMBL/GenBank/DDBJ whole genome shotgun (WGS) entry which is preliminary data.</text>
</comment>
<sequence>MSEPTLKPLKDLKLPTAVLAVAASPDSKQLFAACLDGGVWAVPVESGVPQRLGKHESYASGVCYLSKSQQVLSAGYDGTLRWFSPTENKELRTVKAHSFWSWKLRLSPDERLVASVTGQYLAGGYKYEPAAEREPSVKVYDTETGALRWALSHVPPVLSVAFSPNNRYLAAANLMGEIRVWDLESGKQLAAWTTPDFTCWGIIKSPNYIGGIFDLAFTPDSKELLACGMGPMEDPMAGNGKQTWQRFAWSETPPRKVAEIRASDAGAGLMESLRFHPNQKHFVMAGKIAQGKWNAGLFDAGSGSLVQGVDSKMRITDSLWLHGGALLALAGATSQEKKNKEGRSPDFGHIKLFECTS</sequence>
<accession>A0A7W9W7I4</accession>
<keyword evidence="1 3" id="KW-0853">WD repeat</keyword>
<evidence type="ECO:0000313" key="4">
    <source>
        <dbReference type="EMBL" id="MBB6051120.1"/>
    </source>
</evidence>
<protein>
    <recommendedName>
        <fullName evidence="6">WD40 repeat domain-containing protein</fullName>
    </recommendedName>
</protein>
<evidence type="ECO:0000256" key="3">
    <source>
        <dbReference type="PROSITE-ProRule" id="PRU00221"/>
    </source>
</evidence>
<keyword evidence="5" id="KW-1185">Reference proteome</keyword>
<proteinExistence type="predicted"/>
<dbReference type="RefSeq" id="WP_184197339.1">
    <property type="nucleotide sequence ID" value="NZ_JACHGW010000002.1"/>
</dbReference>
<keyword evidence="2" id="KW-0677">Repeat</keyword>
<dbReference type="InterPro" id="IPR001680">
    <property type="entry name" value="WD40_rpt"/>
</dbReference>
<evidence type="ECO:0000256" key="1">
    <source>
        <dbReference type="ARBA" id="ARBA00022574"/>
    </source>
</evidence>
<evidence type="ECO:0008006" key="6">
    <source>
        <dbReference type="Google" id="ProtNLM"/>
    </source>
</evidence>
<evidence type="ECO:0000313" key="5">
    <source>
        <dbReference type="Proteomes" id="UP000520814"/>
    </source>
</evidence>
<dbReference type="Pfam" id="PF00400">
    <property type="entry name" value="WD40"/>
    <property type="match status" value="1"/>
</dbReference>
<reference evidence="4 5" key="1">
    <citation type="submission" date="2020-08" db="EMBL/GenBank/DDBJ databases">
        <title>Genomic Encyclopedia of Type Strains, Phase IV (KMG-IV): sequencing the most valuable type-strain genomes for metagenomic binning, comparative biology and taxonomic classification.</title>
        <authorList>
            <person name="Goeker M."/>
        </authorList>
    </citation>
    <scope>NUCLEOTIDE SEQUENCE [LARGE SCALE GENOMIC DNA]</scope>
    <source>
        <strain evidence="4 5">DSM 23562</strain>
    </source>
</reference>
<dbReference type="EMBL" id="JACHGW010000002">
    <property type="protein sequence ID" value="MBB6051120.1"/>
    <property type="molecule type" value="Genomic_DNA"/>
</dbReference>
<dbReference type="PROSITE" id="PS50082">
    <property type="entry name" value="WD_REPEATS_2"/>
    <property type="match status" value="1"/>
</dbReference>
<dbReference type="Gene3D" id="2.130.10.10">
    <property type="entry name" value="YVTN repeat-like/Quinoprotein amine dehydrogenase"/>
    <property type="match status" value="2"/>
</dbReference>
<dbReference type="PANTHER" id="PTHR19848:SF8">
    <property type="entry name" value="F-BOX AND WD REPEAT DOMAIN CONTAINING 7"/>
    <property type="match status" value="1"/>
</dbReference>
<dbReference type="InterPro" id="IPR011047">
    <property type="entry name" value="Quinoprotein_ADH-like_sf"/>
</dbReference>
<dbReference type="AlphaFoldDB" id="A0A7W9W7I4"/>